<sequence>SGNRKSIISSTKIQKSNAKVQVDNSDLPRPVQQFDDGGLKEKACPDISMTVNLIQVGARINHLEHVMKEKSTSLEEEVDIETKEAVRHEIRNLRRTRDCLDEQRHILVTKFNKDKVLSKVEERKFLECDEAIEAIDVAIEYKNILICGKVSENMGEKKNEEILLARLSKMSLNEMKSLLCKYFQRVIDLRESGRKMEAQIAVLDQTTETQQLKIQTLSNALQQAFLESEQRLVLAQRDQQEKLHILYRHFIDDTSGMSSSGCSSESYLQSKIKTLKLQLFEMERKLIELTDGSLQSRSPPALTIPQQNLKQLDKSSPSTSGTTKVTREKNKIIIQQQKTKKPKK</sequence>
<proteinExistence type="predicted"/>
<reference evidence="2" key="1">
    <citation type="submission" date="2015-12" db="EMBL/GenBank/DDBJ databases">
        <title>De novo transcriptome assembly of four potential Pierce s Disease insect vectors from Arizona vineyards.</title>
        <authorList>
            <person name="Tassone E.E."/>
        </authorList>
    </citation>
    <scope>NUCLEOTIDE SEQUENCE</scope>
</reference>
<feature type="region of interest" description="Disordered" evidence="1">
    <location>
        <begin position="1"/>
        <end position="23"/>
    </location>
</feature>
<feature type="compositionally biased region" description="Polar residues" evidence="1">
    <location>
        <begin position="292"/>
        <end position="324"/>
    </location>
</feature>
<name>A0A1B6ED20_9HEMI</name>
<evidence type="ECO:0000313" key="2">
    <source>
        <dbReference type="EMBL" id="JAS35836.1"/>
    </source>
</evidence>
<feature type="region of interest" description="Disordered" evidence="1">
    <location>
        <begin position="291"/>
        <end position="344"/>
    </location>
</feature>
<gene>
    <name evidence="2" type="ORF">g.1839</name>
</gene>
<organism evidence="2">
    <name type="scientific">Clastoptera arizonana</name>
    <name type="common">Arizona spittle bug</name>
    <dbReference type="NCBI Taxonomy" id="38151"/>
    <lineage>
        <taxon>Eukaryota</taxon>
        <taxon>Metazoa</taxon>
        <taxon>Ecdysozoa</taxon>
        <taxon>Arthropoda</taxon>
        <taxon>Hexapoda</taxon>
        <taxon>Insecta</taxon>
        <taxon>Pterygota</taxon>
        <taxon>Neoptera</taxon>
        <taxon>Paraneoptera</taxon>
        <taxon>Hemiptera</taxon>
        <taxon>Auchenorrhyncha</taxon>
        <taxon>Cercopoidea</taxon>
        <taxon>Clastopteridae</taxon>
        <taxon>Clastoptera</taxon>
    </lineage>
</organism>
<accession>A0A1B6ED20</accession>
<dbReference type="AlphaFoldDB" id="A0A1B6ED20"/>
<feature type="compositionally biased region" description="Low complexity" evidence="1">
    <location>
        <begin position="1"/>
        <end position="16"/>
    </location>
</feature>
<dbReference type="EMBL" id="GEDC01001462">
    <property type="protein sequence ID" value="JAS35836.1"/>
    <property type="molecule type" value="Transcribed_RNA"/>
</dbReference>
<feature type="non-terminal residue" evidence="2">
    <location>
        <position position="1"/>
    </location>
</feature>
<protein>
    <submittedName>
        <fullName evidence="2">Uncharacterized protein</fullName>
    </submittedName>
</protein>
<evidence type="ECO:0000256" key="1">
    <source>
        <dbReference type="SAM" id="MobiDB-lite"/>
    </source>
</evidence>